<dbReference type="OrthoDB" id="2270193at2759"/>
<dbReference type="PANTHER" id="PTHR37543:SF1">
    <property type="entry name" value="CCCH ZINC FINGER DNA BINDING PROTEIN (AFU_ORTHOLOGUE AFUA_5G12760)"/>
    <property type="match status" value="1"/>
</dbReference>
<reference evidence="5" key="1">
    <citation type="submission" date="2020-11" db="EMBL/GenBank/DDBJ databases">
        <authorList>
            <consortium name="DOE Joint Genome Institute"/>
            <person name="Ahrendt S."/>
            <person name="Riley R."/>
            <person name="Andreopoulos W."/>
            <person name="Labutti K."/>
            <person name="Pangilinan J."/>
            <person name="Ruiz-Duenas F.J."/>
            <person name="Barrasa J.M."/>
            <person name="Sanchez-Garcia M."/>
            <person name="Camarero S."/>
            <person name="Miyauchi S."/>
            <person name="Serrano A."/>
            <person name="Linde D."/>
            <person name="Babiker R."/>
            <person name="Drula E."/>
            <person name="Ayuso-Fernandez I."/>
            <person name="Pacheco R."/>
            <person name="Padilla G."/>
            <person name="Ferreira P."/>
            <person name="Barriuso J."/>
            <person name="Kellner H."/>
            <person name="Castanera R."/>
            <person name="Alfaro M."/>
            <person name="Ramirez L."/>
            <person name="Pisabarro A.G."/>
            <person name="Kuo A."/>
            <person name="Tritt A."/>
            <person name="Lipzen A."/>
            <person name="He G."/>
            <person name="Yan M."/>
            <person name="Ng V."/>
            <person name="Cullen D."/>
            <person name="Martin F."/>
            <person name="Rosso M.-N."/>
            <person name="Henrissat B."/>
            <person name="Hibbett D."/>
            <person name="Martinez A.T."/>
            <person name="Grigoriev I.V."/>
        </authorList>
    </citation>
    <scope>NUCLEOTIDE SEQUENCE</scope>
    <source>
        <strain evidence="5">CIRM-BRFM 674</strain>
    </source>
</reference>
<evidence type="ECO:0000313" key="5">
    <source>
        <dbReference type="EMBL" id="KAF9483963.1"/>
    </source>
</evidence>
<dbReference type="PROSITE" id="PS50103">
    <property type="entry name" value="ZF_C3H1"/>
    <property type="match status" value="1"/>
</dbReference>
<evidence type="ECO:0000256" key="1">
    <source>
        <dbReference type="PROSITE-ProRule" id="PRU00723"/>
    </source>
</evidence>
<keyword evidence="1" id="KW-0863">Zinc-finger</keyword>
<evidence type="ECO:0000259" key="4">
    <source>
        <dbReference type="PROSITE" id="PS50103"/>
    </source>
</evidence>
<accession>A0A9P5Z9H9</accession>
<dbReference type="PANTHER" id="PTHR37543">
    <property type="entry name" value="CCCH ZINC FINGER DNA BINDING PROTEIN (AFU_ORTHOLOGUE AFUA_5G12760)"/>
    <property type="match status" value="1"/>
</dbReference>
<gene>
    <name evidence="5" type="ORF">BDN70DRAFT_873099</name>
</gene>
<dbReference type="InterPro" id="IPR057683">
    <property type="entry name" value="DUF7923"/>
</dbReference>
<dbReference type="AlphaFoldDB" id="A0A9P5Z9H9"/>
<feature type="compositionally biased region" description="Low complexity" evidence="3">
    <location>
        <begin position="359"/>
        <end position="368"/>
    </location>
</feature>
<dbReference type="Pfam" id="PF25540">
    <property type="entry name" value="DUF7923"/>
    <property type="match status" value="1"/>
</dbReference>
<keyword evidence="2" id="KW-0175">Coiled coil</keyword>
<evidence type="ECO:0000313" key="6">
    <source>
        <dbReference type="Proteomes" id="UP000807469"/>
    </source>
</evidence>
<keyword evidence="1" id="KW-0862">Zinc</keyword>
<keyword evidence="6" id="KW-1185">Reference proteome</keyword>
<evidence type="ECO:0000256" key="2">
    <source>
        <dbReference type="SAM" id="Coils"/>
    </source>
</evidence>
<dbReference type="EMBL" id="MU155148">
    <property type="protein sequence ID" value="KAF9483963.1"/>
    <property type="molecule type" value="Genomic_DNA"/>
</dbReference>
<feature type="coiled-coil region" evidence="2">
    <location>
        <begin position="46"/>
        <end position="87"/>
    </location>
</feature>
<evidence type="ECO:0000256" key="3">
    <source>
        <dbReference type="SAM" id="MobiDB-lite"/>
    </source>
</evidence>
<organism evidence="5 6">
    <name type="scientific">Pholiota conissans</name>
    <dbReference type="NCBI Taxonomy" id="109636"/>
    <lineage>
        <taxon>Eukaryota</taxon>
        <taxon>Fungi</taxon>
        <taxon>Dikarya</taxon>
        <taxon>Basidiomycota</taxon>
        <taxon>Agaricomycotina</taxon>
        <taxon>Agaricomycetes</taxon>
        <taxon>Agaricomycetidae</taxon>
        <taxon>Agaricales</taxon>
        <taxon>Agaricineae</taxon>
        <taxon>Strophariaceae</taxon>
        <taxon>Pholiota</taxon>
    </lineage>
</organism>
<sequence>MFYENSAPPQQQLPSDSSKRVNLYFEQLRGEILTVLDAEAGSREIIRRLEDELSVYKRAYAGLEAERRTSERLKLEADKQKDDLENQLKGHRIITLLDGDGAIFHSDLIAQGQSGGHVAAQKLSDAILQYLTANHGVNHYQVWIFVFVNKRGLLDTFGRARLSAAKIKFEEFVMGFNQAAERFMIIDVGSGKEAADAKIKVLLDDEIRLPQTQKIIFGGCHDNGYVTTLRSQITAGFKQKLILLRGYTDMAAGINDLDLPTITIPDLFLPQKLVPVGGSFSNPSTTAPLARSIPTQIVTPQVHDVTFSAIKTPVQEAFEALPFASVDTEPVPSSLKTLPSYSSAVQTITQKRAITPELDSSGSTSSSDGTDDSLPVIRPSLTNAKSRRVNPNIPLSKHKPPPCTLFFLSTCKHGAECKYGHDYILEAEHFTEIRVNAKKSPCPSKNKGEICLWGDECCYGHHCPLTTKCHFFKQGRCKFIGVDMHKEPKSQSGDKA</sequence>
<dbReference type="GO" id="GO:0008270">
    <property type="term" value="F:zinc ion binding"/>
    <property type="evidence" value="ECO:0007669"/>
    <property type="project" value="UniProtKB-KW"/>
</dbReference>
<feature type="region of interest" description="Disordered" evidence="3">
    <location>
        <begin position="352"/>
        <end position="394"/>
    </location>
</feature>
<comment type="caution">
    <text evidence="5">The sequence shown here is derived from an EMBL/GenBank/DDBJ whole genome shotgun (WGS) entry which is preliminary data.</text>
</comment>
<dbReference type="Proteomes" id="UP000807469">
    <property type="component" value="Unassembled WGS sequence"/>
</dbReference>
<dbReference type="InterPro" id="IPR000571">
    <property type="entry name" value="Znf_CCCH"/>
</dbReference>
<feature type="domain" description="C3H1-type" evidence="4">
    <location>
        <begin position="397"/>
        <end position="424"/>
    </location>
</feature>
<protein>
    <recommendedName>
        <fullName evidence="4">C3H1-type domain-containing protein</fullName>
    </recommendedName>
</protein>
<name>A0A9P5Z9H9_9AGAR</name>
<proteinExistence type="predicted"/>
<keyword evidence="1" id="KW-0479">Metal-binding</keyword>
<feature type="zinc finger region" description="C3H1-type" evidence="1">
    <location>
        <begin position="397"/>
        <end position="424"/>
    </location>
</feature>